<keyword evidence="1" id="KW-0472">Membrane</keyword>
<organism evidence="2">
    <name type="scientific">Ixodes ricinus</name>
    <name type="common">Common tick</name>
    <name type="synonym">Acarus ricinus</name>
    <dbReference type="NCBI Taxonomy" id="34613"/>
    <lineage>
        <taxon>Eukaryota</taxon>
        <taxon>Metazoa</taxon>
        <taxon>Ecdysozoa</taxon>
        <taxon>Arthropoda</taxon>
        <taxon>Chelicerata</taxon>
        <taxon>Arachnida</taxon>
        <taxon>Acari</taxon>
        <taxon>Parasitiformes</taxon>
        <taxon>Ixodida</taxon>
        <taxon>Ixodoidea</taxon>
        <taxon>Ixodidae</taxon>
        <taxon>Ixodinae</taxon>
        <taxon>Ixodes</taxon>
    </lineage>
</organism>
<feature type="transmembrane region" description="Helical" evidence="1">
    <location>
        <begin position="12"/>
        <end position="33"/>
    </location>
</feature>
<evidence type="ECO:0000313" key="2">
    <source>
        <dbReference type="EMBL" id="MXU83404.1"/>
    </source>
</evidence>
<reference evidence="2" key="1">
    <citation type="submission" date="2019-12" db="EMBL/GenBank/DDBJ databases">
        <title>An insight into the sialome of adult female Ixodes ricinus ticks feeding for 6 days.</title>
        <authorList>
            <person name="Perner J."/>
            <person name="Ribeiro J.M.C."/>
        </authorList>
    </citation>
    <scope>NUCLEOTIDE SEQUENCE</scope>
    <source>
        <strain evidence="2">Semi-engorged</strain>
        <tissue evidence="2">Salivary glands</tissue>
    </source>
</reference>
<evidence type="ECO:0000256" key="1">
    <source>
        <dbReference type="SAM" id="Phobius"/>
    </source>
</evidence>
<protein>
    <submittedName>
        <fullName evidence="2">Putative secreted protein</fullName>
    </submittedName>
</protein>
<dbReference type="EMBL" id="GIFC01001321">
    <property type="protein sequence ID" value="MXU83404.1"/>
    <property type="molecule type" value="Transcribed_RNA"/>
</dbReference>
<dbReference type="AlphaFoldDB" id="A0A6B0U3V5"/>
<name>A0A6B0U3V5_IXORI</name>
<keyword evidence="1" id="KW-0812">Transmembrane</keyword>
<sequence>MWIIGTMWQVYIFASFLEKGFALKTSGLFLVLVKTKWKRKGISLFCLYCNTWCNHFSSMWVCHGNELPFHASRPI</sequence>
<keyword evidence="1" id="KW-1133">Transmembrane helix</keyword>
<proteinExistence type="predicted"/>
<accession>A0A6B0U3V5</accession>